<dbReference type="InterPro" id="IPR025857">
    <property type="entry name" value="MacB_PCD"/>
</dbReference>
<feature type="transmembrane region" description="Helical" evidence="6">
    <location>
        <begin position="268"/>
        <end position="292"/>
    </location>
</feature>
<dbReference type="RefSeq" id="WP_245893325.1">
    <property type="nucleotide sequence ID" value="NZ_FOQO01000011.1"/>
</dbReference>
<dbReference type="GO" id="GO:0005886">
    <property type="term" value="C:plasma membrane"/>
    <property type="evidence" value="ECO:0007669"/>
    <property type="project" value="UniProtKB-SubCell"/>
</dbReference>
<reference evidence="9 10" key="1">
    <citation type="submission" date="2016-10" db="EMBL/GenBank/DDBJ databases">
        <authorList>
            <person name="de Groot N.N."/>
        </authorList>
    </citation>
    <scope>NUCLEOTIDE SEQUENCE [LARGE SCALE GENOMIC DNA]</scope>
    <source>
        <strain evidence="9 10">RK1</strain>
    </source>
</reference>
<feature type="transmembrane region" description="Helical" evidence="6">
    <location>
        <begin position="362"/>
        <end position="389"/>
    </location>
</feature>
<evidence type="ECO:0000256" key="3">
    <source>
        <dbReference type="ARBA" id="ARBA00022692"/>
    </source>
</evidence>
<feature type="domain" description="MacB-like periplasmic core" evidence="8">
    <location>
        <begin position="31"/>
        <end position="237"/>
    </location>
</feature>
<evidence type="ECO:0000313" key="10">
    <source>
        <dbReference type="Proteomes" id="UP000198670"/>
    </source>
</evidence>
<dbReference type="STRING" id="1477437.SAMN05444682_111152"/>
<accession>A0A1I3SR03</accession>
<gene>
    <name evidence="9" type="ORF">SAMN05444682_111152</name>
</gene>
<dbReference type="EMBL" id="FOQO01000011">
    <property type="protein sequence ID" value="SFJ61198.1"/>
    <property type="molecule type" value="Genomic_DNA"/>
</dbReference>
<keyword evidence="10" id="KW-1185">Reference proteome</keyword>
<dbReference type="AlphaFoldDB" id="A0A1I3SR03"/>
<proteinExistence type="predicted"/>
<evidence type="ECO:0000256" key="5">
    <source>
        <dbReference type="ARBA" id="ARBA00023136"/>
    </source>
</evidence>
<keyword evidence="5 6" id="KW-0472">Membrane</keyword>
<keyword evidence="2" id="KW-1003">Cell membrane</keyword>
<evidence type="ECO:0000313" key="9">
    <source>
        <dbReference type="EMBL" id="SFJ61198.1"/>
    </source>
</evidence>
<feature type="transmembrane region" description="Helical" evidence="6">
    <location>
        <begin position="434"/>
        <end position="459"/>
    </location>
</feature>
<dbReference type="InterPro" id="IPR003838">
    <property type="entry name" value="ABC3_permease_C"/>
</dbReference>
<evidence type="ECO:0000259" key="8">
    <source>
        <dbReference type="Pfam" id="PF12704"/>
    </source>
</evidence>
<feature type="transmembrane region" description="Helical" evidence="6">
    <location>
        <begin position="727"/>
        <end position="751"/>
    </location>
</feature>
<feature type="transmembrane region" description="Helical" evidence="6">
    <location>
        <begin position="313"/>
        <end position="342"/>
    </location>
</feature>
<protein>
    <submittedName>
        <fullName evidence="9">Putative ABC transport system permease protein</fullName>
    </submittedName>
</protein>
<dbReference type="PANTHER" id="PTHR30287">
    <property type="entry name" value="MEMBRANE COMPONENT OF PREDICTED ABC SUPERFAMILY METABOLITE UPTAKE TRANSPORTER"/>
    <property type="match status" value="1"/>
</dbReference>
<dbReference type="PANTHER" id="PTHR30287:SF1">
    <property type="entry name" value="INNER MEMBRANE PROTEIN"/>
    <property type="match status" value="1"/>
</dbReference>
<evidence type="ECO:0000259" key="7">
    <source>
        <dbReference type="Pfam" id="PF02687"/>
    </source>
</evidence>
<feature type="domain" description="ABC3 transporter permease C-terminal" evidence="7">
    <location>
        <begin position="731"/>
        <end position="845"/>
    </location>
</feature>
<feature type="domain" description="ABC3 transporter permease C-terminal" evidence="7">
    <location>
        <begin position="271"/>
        <end position="390"/>
    </location>
</feature>
<name>A0A1I3SR03_9SPHI</name>
<comment type="subcellular location">
    <subcellularLocation>
        <location evidence="1">Cell membrane</location>
        <topology evidence="1">Multi-pass membrane protein</topology>
    </subcellularLocation>
</comment>
<feature type="transmembrane region" description="Helical" evidence="6">
    <location>
        <begin position="410"/>
        <end position="428"/>
    </location>
</feature>
<feature type="transmembrane region" description="Helical" evidence="6">
    <location>
        <begin position="30"/>
        <end position="51"/>
    </location>
</feature>
<organism evidence="9 10">
    <name type="scientific">Parapedobacter indicus</name>
    <dbReference type="NCBI Taxonomy" id="1477437"/>
    <lineage>
        <taxon>Bacteria</taxon>
        <taxon>Pseudomonadati</taxon>
        <taxon>Bacteroidota</taxon>
        <taxon>Sphingobacteriia</taxon>
        <taxon>Sphingobacteriales</taxon>
        <taxon>Sphingobacteriaceae</taxon>
        <taxon>Parapedobacter</taxon>
    </lineage>
</organism>
<feature type="transmembrane region" description="Helical" evidence="6">
    <location>
        <begin position="772"/>
        <end position="803"/>
    </location>
</feature>
<dbReference type="InterPro" id="IPR038766">
    <property type="entry name" value="Membrane_comp_ABC_pdt"/>
</dbReference>
<sequence>MAMPSTRNKLAADWIVRMAWRDSRRSRSRLFLFVSSIIIGIAALVAIYALGDNLEKDIDNQAATLVGADLVIHSNHSLEEAEQRLVDSVKGLSAAHSEERSFASMVLFAKNGGTRLVQVRALGGDFPYYGKLETVPEAAGTDFRNHRQALVDKTLLLQFGAEVGDSIKVGDVLFEIAGRLNQAPGQSGLSTTVAPAVFIPLAYLDATGLNQKGSRINYNYYFQLPDGSDADELAGGLDSLLEVHRMGYDTIATRKQETGRSFSDLNKFLSLVGFIALLLGCIGVSSAIHIYIKEKLGSIAILRCLGASSRQAFLIFLVQVIGVGFIGSLIGAVLGTCIQQFLPLVFKDFVPVDISSDISWSAILQGIGLGVWISVLFALLPLIGIRNIAPLNTLRLSLDSQNPVKDRLSWIVYGLIALFIFGYAYLQLSGFLQTLVFTAGVALAFAVLFATASLLIWLVRRFFPASWSYLWRQGLSNLFRPHNQTVILVISIGLGTAFIATLLLVQEMLIARVSLSASDNQPNMVLFDIQSSQKEDVAELVTEQGLPVLDQVPIVTVQLEAINGITAEQARADSTLQVSRRALGGELRTTYRAALSDSEKVTAGTWVGKTAPGDTARVSLEEGYANRIRVSLGDTLLFNVQGVRIPTIVGSLREVDWNRVQTNFRLIFPMGVIDNAPQFHVLMTRVPDDVVSARMQQAAVRQFPNVSIIDLGLILSVLDEILDKIGFVVRFMGGFSMLTGFVVLVASVMISKYQRIKESVLLRTMGASRKQILVITALEYSFLGLLASVAGVLLALVGSWALAIFSFEVPFVPDLLAMGLLIVGITAITVFVGLFNSRGITQRPPLEILRKDI</sequence>
<keyword evidence="4 6" id="KW-1133">Transmembrane helix</keyword>
<dbReference type="Proteomes" id="UP000198670">
    <property type="component" value="Unassembled WGS sequence"/>
</dbReference>
<dbReference type="Pfam" id="PF12704">
    <property type="entry name" value="MacB_PCD"/>
    <property type="match status" value="1"/>
</dbReference>
<dbReference type="Pfam" id="PF02687">
    <property type="entry name" value="FtsX"/>
    <property type="match status" value="2"/>
</dbReference>
<evidence type="ECO:0000256" key="2">
    <source>
        <dbReference type="ARBA" id="ARBA00022475"/>
    </source>
</evidence>
<evidence type="ECO:0000256" key="1">
    <source>
        <dbReference type="ARBA" id="ARBA00004651"/>
    </source>
</evidence>
<feature type="transmembrane region" description="Helical" evidence="6">
    <location>
        <begin position="815"/>
        <end position="835"/>
    </location>
</feature>
<evidence type="ECO:0000256" key="6">
    <source>
        <dbReference type="SAM" id="Phobius"/>
    </source>
</evidence>
<keyword evidence="3 6" id="KW-0812">Transmembrane</keyword>
<feature type="transmembrane region" description="Helical" evidence="6">
    <location>
        <begin position="486"/>
        <end position="505"/>
    </location>
</feature>
<evidence type="ECO:0000256" key="4">
    <source>
        <dbReference type="ARBA" id="ARBA00022989"/>
    </source>
</evidence>